<accession>A0ABQ0X3P4</accession>
<name>A0ABQ0X3P4_9LACO</name>
<dbReference type="Pfam" id="PF04932">
    <property type="entry name" value="Wzy_C"/>
    <property type="match status" value="1"/>
</dbReference>
<evidence type="ECO:0000256" key="5">
    <source>
        <dbReference type="SAM" id="Phobius"/>
    </source>
</evidence>
<keyword evidence="4 5" id="KW-0472">Membrane</keyword>
<feature type="transmembrane region" description="Helical" evidence="5">
    <location>
        <begin position="99"/>
        <end position="117"/>
    </location>
</feature>
<keyword evidence="8" id="KW-1185">Reference proteome</keyword>
<reference evidence="7 8" key="1">
    <citation type="submission" date="2019-07" db="EMBL/GenBank/DDBJ databases">
        <title>Whole genome shotgun sequence of Lactobacillus zymae NBRC 107157.</title>
        <authorList>
            <person name="Hosoyama A."/>
            <person name="Uohara A."/>
            <person name="Ohji S."/>
            <person name="Ichikawa N."/>
        </authorList>
    </citation>
    <scope>NUCLEOTIDE SEQUENCE [LARGE SCALE GENOMIC DNA]</scope>
    <source>
        <strain evidence="7 8">NBRC 107157</strain>
    </source>
</reference>
<protein>
    <recommendedName>
        <fullName evidence="6">O-antigen ligase-related domain-containing protein</fullName>
    </recommendedName>
</protein>
<feature type="transmembrane region" description="Helical" evidence="5">
    <location>
        <begin position="346"/>
        <end position="368"/>
    </location>
</feature>
<feature type="transmembrane region" description="Helical" evidence="5">
    <location>
        <begin position="380"/>
        <end position="403"/>
    </location>
</feature>
<feature type="transmembrane region" description="Helical" evidence="5">
    <location>
        <begin position="260"/>
        <end position="282"/>
    </location>
</feature>
<dbReference type="RefSeq" id="WP_147007837.1">
    <property type="nucleotide sequence ID" value="NZ_BJZK01000015.1"/>
</dbReference>
<dbReference type="EMBL" id="BJZK01000015">
    <property type="protein sequence ID" value="GEO72153.1"/>
    <property type="molecule type" value="Genomic_DNA"/>
</dbReference>
<feature type="transmembrane region" description="Helical" evidence="5">
    <location>
        <begin position="222"/>
        <end position="248"/>
    </location>
</feature>
<evidence type="ECO:0000256" key="3">
    <source>
        <dbReference type="ARBA" id="ARBA00022989"/>
    </source>
</evidence>
<evidence type="ECO:0000256" key="2">
    <source>
        <dbReference type="ARBA" id="ARBA00022692"/>
    </source>
</evidence>
<feature type="transmembrane region" description="Helical" evidence="5">
    <location>
        <begin position="12"/>
        <end position="31"/>
    </location>
</feature>
<feature type="transmembrane region" description="Helical" evidence="5">
    <location>
        <begin position="198"/>
        <end position="216"/>
    </location>
</feature>
<keyword evidence="2 5" id="KW-0812">Transmembrane</keyword>
<gene>
    <name evidence="7" type="ORF">LZY01_13210</name>
</gene>
<keyword evidence="3 5" id="KW-1133">Transmembrane helix</keyword>
<sequence length="413" mass="46658">MNRKKATYSYMLVFFEYFYMFVTLLQCNSVLFCENNNSGKIKIVWVLLTALFLLRAVLRFVILKRNIQPLIWFVLLFLLLVISFLAISYQIYAFSMESMVSYLFIPIAGTIVMYDYFTSGAGGRLLVVFRNIVLCLAVLSLFFWLLSILGVPTNSESTIAWGTEHSIPGYFHIHFIAQGSVNFLGIDTIRNTGIFVEAPMYSYILSLAFLINLFVSKSGYNWITLTLGIALLTTTSTTGVIIAFLAVAYYEFVVVDRESAVLKVLIFLVGISALIFSVIRILSDKIDPNWNSSSSIRFNDIVAGFLAWKDHPWMGNGLGNYTTIIQYMDSRRLIGLTGYSSGAMEVLAYGGVLGLMFYVIPTVLSLVYSKRILGLSLISFVLFVFTIVDGTYIYLLLLCYFWAGYLTRKTNVK</sequence>
<dbReference type="InterPro" id="IPR007016">
    <property type="entry name" value="O-antigen_ligase-rel_domated"/>
</dbReference>
<proteinExistence type="predicted"/>
<feature type="domain" description="O-antigen ligase-related" evidence="6">
    <location>
        <begin position="224"/>
        <end position="359"/>
    </location>
</feature>
<dbReference type="Proteomes" id="UP000321794">
    <property type="component" value="Unassembled WGS sequence"/>
</dbReference>
<feature type="transmembrane region" description="Helical" evidence="5">
    <location>
        <begin position="169"/>
        <end position="186"/>
    </location>
</feature>
<feature type="transmembrane region" description="Helical" evidence="5">
    <location>
        <begin position="129"/>
        <end position="149"/>
    </location>
</feature>
<comment type="caution">
    <text evidence="7">The sequence shown here is derived from an EMBL/GenBank/DDBJ whole genome shotgun (WGS) entry which is preliminary data.</text>
</comment>
<evidence type="ECO:0000259" key="6">
    <source>
        <dbReference type="Pfam" id="PF04932"/>
    </source>
</evidence>
<evidence type="ECO:0000313" key="8">
    <source>
        <dbReference type="Proteomes" id="UP000321794"/>
    </source>
</evidence>
<feature type="transmembrane region" description="Helical" evidence="5">
    <location>
        <begin position="43"/>
        <end position="63"/>
    </location>
</feature>
<evidence type="ECO:0000256" key="4">
    <source>
        <dbReference type="ARBA" id="ARBA00023136"/>
    </source>
</evidence>
<organism evidence="7 8">
    <name type="scientific">Levilactobacillus zymae</name>
    <dbReference type="NCBI Taxonomy" id="267363"/>
    <lineage>
        <taxon>Bacteria</taxon>
        <taxon>Bacillati</taxon>
        <taxon>Bacillota</taxon>
        <taxon>Bacilli</taxon>
        <taxon>Lactobacillales</taxon>
        <taxon>Lactobacillaceae</taxon>
        <taxon>Levilactobacillus</taxon>
    </lineage>
</organism>
<evidence type="ECO:0000256" key="1">
    <source>
        <dbReference type="ARBA" id="ARBA00004141"/>
    </source>
</evidence>
<evidence type="ECO:0000313" key="7">
    <source>
        <dbReference type="EMBL" id="GEO72153.1"/>
    </source>
</evidence>
<comment type="subcellular location">
    <subcellularLocation>
        <location evidence="1">Membrane</location>
        <topology evidence="1">Multi-pass membrane protein</topology>
    </subcellularLocation>
</comment>
<feature type="transmembrane region" description="Helical" evidence="5">
    <location>
        <begin position="70"/>
        <end position="93"/>
    </location>
</feature>